<proteinExistence type="predicted"/>
<feature type="signal peptide" evidence="2">
    <location>
        <begin position="1"/>
        <end position="22"/>
    </location>
</feature>
<dbReference type="AlphaFoldDB" id="A0A9X2EME2"/>
<evidence type="ECO:0000313" key="3">
    <source>
        <dbReference type="EMBL" id="MCM8558059.1"/>
    </source>
</evidence>
<dbReference type="SUPFAM" id="SSF69304">
    <property type="entry name" value="Tricorn protease N-terminal domain"/>
    <property type="match status" value="1"/>
</dbReference>
<dbReference type="Proteomes" id="UP001155128">
    <property type="component" value="Unassembled WGS sequence"/>
</dbReference>
<organism evidence="3 4">
    <name type="scientific">Sphingomicrobium sediminis</name>
    <dbReference type="NCBI Taxonomy" id="2950949"/>
    <lineage>
        <taxon>Bacteria</taxon>
        <taxon>Pseudomonadati</taxon>
        <taxon>Pseudomonadota</taxon>
        <taxon>Alphaproteobacteria</taxon>
        <taxon>Sphingomonadales</taxon>
        <taxon>Sphingomonadaceae</taxon>
        <taxon>Sphingomicrobium</taxon>
    </lineage>
</organism>
<sequence>MTRFAKFSIALLAGAMLATPLAGEVKPPPGKGGGNGGGAGEEEPTGPLELAYEDYTNRDGEFVTLSSLALSNRQRAVQPGEIGQNVADAHYVNDALIRLVTTGYDGPDRPIFVVDVNLDANGNILTTSTVRISDYSRGCNDLSDDGLKVTYIDYLEQNVMMADASGGPGSPVYPLPEGERYISCDLLSDGDGSYTLYGTMFTGRDAEGGSYYRIDRVDLTTQIPETVLPEGLRVARLLAVSPDQNSLAWDTDDSDLFIIDDLAAGSSPRLIGQSGTLSRPDFLCDNEQIFVAYTPRASRSSAIYTGNGLKTVSKKWLRGANTIC</sequence>
<accession>A0A9X2EME2</accession>
<keyword evidence="4" id="KW-1185">Reference proteome</keyword>
<dbReference type="EMBL" id="JAMSHT010000001">
    <property type="protein sequence ID" value="MCM8558059.1"/>
    <property type="molecule type" value="Genomic_DNA"/>
</dbReference>
<comment type="caution">
    <text evidence="3">The sequence shown here is derived from an EMBL/GenBank/DDBJ whole genome shotgun (WGS) entry which is preliminary data.</text>
</comment>
<keyword evidence="2" id="KW-0732">Signal</keyword>
<evidence type="ECO:0000313" key="4">
    <source>
        <dbReference type="Proteomes" id="UP001155128"/>
    </source>
</evidence>
<name>A0A9X2EME2_9SPHN</name>
<evidence type="ECO:0000256" key="1">
    <source>
        <dbReference type="SAM" id="MobiDB-lite"/>
    </source>
</evidence>
<evidence type="ECO:0000256" key="2">
    <source>
        <dbReference type="SAM" id="SignalP"/>
    </source>
</evidence>
<gene>
    <name evidence="3" type="ORF">NDO55_09515</name>
</gene>
<dbReference type="RefSeq" id="WP_252114672.1">
    <property type="nucleotide sequence ID" value="NZ_JAMSHT010000001.1"/>
</dbReference>
<reference evidence="3" key="1">
    <citation type="submission" date="2022-06" db="EMBL/GenBank/DDBJ databases">
        <title>Sphingomicrobium sedimins sp. nov., a marine bacterium isolated from tidal flat.</title>
        <authorList>
            <person name="Kim C.-H."/>
            <person name="Yoo Y."/>
            <person name="Kim J.-J."/>
        </authorList>
    </citation>
    <scope>NUCLEOTIDE SEQUENCE</scope>
    <source>
        <strain evidence="3">GRR-S6-50</strain>
    </source>
</reference>
<feature type="region of interest" description="Disordered" evidence="1">
    <location>
        <begin position="23"/>
        <end position="46"/>
    </location>
</feature>
<feature type="chain" id="PRO_5040839507" evidence="2">
    <location>
        <begin position="23"/>
        <end position="324"/>
    </location>
</feature>
<protein>
    <submittedName>
        <fullName evidence="3">Uncharacterized protein</fullName>
    </submittedName>
</protein>